<feature type="compositionally biased region" description="Basic and acidic residues" evidence="2">
    <location>
        <begin position="219"/>
        <end position="229"/>
    </location>
</feature>
<dbReference type="PANTHER" id="PTHR46034:SF42">
    <property type="entry name" value="OS01G0165200 PROTEIN"/>
    <property type="match status" value="1"/>
</dbReference>
<dbReference type="InterPro" id="IPR049813">
    <property type="entry name" value="Elp-1-like_TD"/>
</dbReference>
<protein>
    <recommendedName>
        <fullName evidence="3">DCD domain-containing protein</fullName>
    </recommendedName>
</protein>
<feature type="coiled-coil region" evidence="1">
    <location>
        <begin position="274"/>
        <end position="329"/>
    </location>
</feature>
<feature type="compositionally biased region" description="Polar residues" evidence="2">
    <location>
        <begin position="230"/>
        <end position="239"/>
    </location>
</feature>
<evidence type="ECO:0007829" key="6">
    <source>
        <dbReference type="PeptideAtlas" id="A0A804QMG0"/>
    </source>
</evidence>
<evidence type="ECO:0000256" key="2">
    <source>
        <dbReference type="SAM" id="MobiDB-lite"/>
    </source>
</evidence>
<evidence type="ECO:0000313" key="4">
    <source>
        <dbReference type="EnsemblPlants" id="Zm00001eb336280_P005"/>
    </source>
</evidence>
<dbReference type="PROSITE" id="PS51222">
    <property type="entry name" value="DCD"/>
    <property type="match status" value="1"/>
</dbReference>
<dbReference type="InterPro" id="IPR006652">
    <property type="entry name" value="Kelch_1"/>
</dbReference>
<sequence>MPLFLFNYSDRKMHGIYEAASAGKLNIDQFAWSDGGRIKTQFPAQVLISMKTACLPVPESQFQSVISGNYYKPRHFFFELDHEQTRALIFLFKPAPVHDVSNKCHPSKSIQSPIVEAYVNPGNVKSESYIKDLNPFDVSSESHCIDPYNLVDPDGEYASESRTSTSHLDKEASNWDDVTTKEGTEFVNNDHPHINPPHVEQYGEVAVTQKQQDMFVLRQHEAESSKDTVDSASNKSMPQEAQFDATLPTDPSNSTSVGDVCIKDLTSLGQSRGNAELLHIVKELSKRNQAMEKKLSESDKEILFLRESMKDTGRRIQELEYQYEKLQSNYNSLVPLLGSRHDNMEGPSIILMGGYRGSTCLSSLDSFCPTTDRVVPLCSMSSARAYAAAVALKDHLYIFGGGNGSSWYHTGWAVING</sequence>
<reference evidence="4" key="2">
    <citation type="submission" date="2019-07" db="EMBL/GenBank/DDBJ databases">
        <authorList>
            <person name="Seetharam A."/>
            <person name="Woodhouse M."/>
            <person name="Cannon E."/>
        </authorList>
    </citation>
    <scope>NUCLEOTIDE SEQUENCE [LARGE SCALE GENOMIC DNA]</scope>
    <source>
        <strain evidence="4">cv. B73</strain>
    </source>
</reference>
<reference evidence="5" key="1">
    <citation type="journal article" date="2009" name="Science">
        <title>The B73 maize genome: complexity, diversity, and dynamics.</title>
        <authorList>
            <person name="Schnable P.S."/>
            <person name="Ware D."/>
            <person name="Fulton R.S."/>
            <person name="Stein J.C."/>
            <person name="Wei F."/>
            <person name="Pasternak S."/>
            <person name="Liang C."/>
            <person name="Zhang J."/>
            <person name="Fulton L."/>
            <person name="Graves T.A."/>
            <person name="Minx P."/>
            <person name="Reily A.D."/>
            <person name="Courtney L."/>
            <person name="Kruchowski S.S."/>
            <person name="Tomlinson C."/>
            <person name="Strong C."/>
            <person name="Delehaunty K."/>
            <person name="Fronick C."/>
            <person name="Courtney B."/>
            <person name="Rock S.M."/>
            <person name="Belter E."/>
            <person name="Du F."/>
            <person name="Kim K."/>
            <person name="Abbott R.M."/>
            <person name="Cotton M."/>
            <person name="Levy A."/>
            <person name="Marchetto P."/>
            <person name="Ochoa K."/>
            <person name="Jackson S.M."/>
            <person name="Gillam B."/>
            <person name="Chen W."/>
            <person name="Yan L."/>
            <person name="Higginbotham J."/>
            <person name="Cardenas M."/>
            <person name="Waligorski J."/>
            <person name="Applebaum E."/>
            <person name="Phelps L."/>
            <person name="Falcone J."/>
            <person name="Kanchi K."/>
            <person name="Thane T."/>
            <person name="Scimone A."/>
            <person name="Thane N."/>
            <person name="Henke J."/>
            <person name="Wang T."/>
            <person name="Ruppert J."/>
            <person name="Shah N."/>
            <person name="Rotter K."/>
            <person name="Hodges J."/>
            <person name="Ingenthron E."/>
            <person name="Cordes M."/>
            <person name="Kohlberg S."/>
            <person name="Sgro J."/>
            <person name="Delgado B."/>
            <person name="Mead K."/>
            <person name="Chinwalla A."/>
            <person name="Leonard S."/>
            <person name="Crouse K."/>
            <person name="Collura K."/>
            <person name="Kudrna D."/>
            <person name="Currie J."/>
            <person name="He R."/>
            <person name="Angelova A."/>
            <person name="Rajasekar S."/>
            <person name="Mueller T."/>
            <person name="Lomeli R."/>
            <person name="Scara G."/>
            <person name="Ko A."/>
            <person name="Delaney K."/>
            <person name="Wissotski M."/>
            <person name="Lopez G."/>
            <person name="Campos D."/>
            <person name="Braidotti M."/>
            <person name="Ashley E."/>
            <person name="Golser W."/>
            <person name="Kim H."/>
            <person name="Lee S."/>
            <person name="Lin J."/>
            <person name="Dujmic Z."/>
            <person name="Kim W."/>
            <person name="Talag J."/>
            <person name="Zuccolo A."/>
            <person name="Fan C."/>
            <person name="Sebastian A."/>
            <person name="Kramer M."/>
            <person name="Spiegel L."/>
            <person name="Nascimento L."/>
            <person name="Zutavern T."/>
            <person name="Miller B."/>
            <person name="Ambroise C."/>
            <person name="Muller S."/>
            <person name="Spooner W."/>
            <person name="Narechania A."/>
            <person name="Ren L."/>
            <person name="Wei S."/>
            <person name="Kumari S."/>
            <person name="Faga B."/>
            <person name="Levy M.J."/>
            <person name="McMahan L."/>
            <person name="Van Buren P."/>
            <person name="Vaughn M.W."/>
            <person name="Ying K."/>
            <person name="Yeh C.-T."/>
            <person name="Emrich S.J."/>
            <person name="Jia Y."/>
            <person name="Kalyanaraman A."/>
            <person name="Hsia A.-P."/>
            <person name="Barbazuk W.B."/>
            <person name="Baucom R.S."/>
            <person name="Brutnell T.P."/>
            <person name="Carpita N.C."/>
            <person name="Chaparro C."/>
            <person name="Chia J.-M."/>
            <person name="Deragon J.-M."/>
            <person name="Estill J.C."/>
            <person name="Fu Y."/>
            <person name="Jeddeloh J.A."/>
            <person name="Han Y."/>
            <person name="Lee H."/>
            <person name="Li P."/>
            <person name="Lisch D.R."/>
            <person name="Liu S."/>
            <person name="Liu Z."/>
            <person name="Nagel D.H."/>
            <person name="McCann M.C."/>
            <person name="SanMiguel P."/>
            <person name="Myers A.M."/>
            <person name="Nettleton D."/>
            <person name="Nguyen J."/>
            <person name="Penning B.W."/>
            <person name="Ponnala L."/>
            <person name="Schneider K.L."/>
            <person name="Schwartz D.C."/>
            <person name="Sharma A."/>
            <person name="Soderlund C."/>
            <person name="Springer N.M."/>
            <person name="Sun Q."/>
            <person name="Wang H."/>
            <person name="Waterman M."/>
            <person name="Westerman R."/>
            <person name="Wolfgruber T.K."/>
            <person name="Yang L."/>
            <person name="Yu Y."/>
            <person name="Zhang L."/>
            <person name="Zhou S."/>
            <person name="Zhu Q."/>
            <person name="Bennetzen J.L."/>
            <person name="Dawe R.K."/>
            <person name="Jiang J."/>
            <person name="Jiang N."/>
            <person name="Presting G.G."/>
            <person name="Wessler S.R."/>
            <person name="Aluru S."/>
            <person name="Martienssen R.A."/>
            <person name="Clifton S.W."/>
            <person name="McCombie W.R."/>
            <person name="Wing R.A."/>
            <person name="Wilson R.K."/>
        </authorList>
    </citation>
    <scope>NUCLEOTIDE SEQUENCE [LARGE SCALE GENOMIC DNA]</scope>
    <source>
        <strain evidence="5">cv. B73</strain>
    </source>
</reference>
<dbReference type="Gramene" id="Zm00001eb336280_T005">
    <property type="protein sequence ID" value="Zm00001eb336280_P005"/>
    <property type="gene ID" value="Zm00001eb336280"/>
</dbReference>
<name>A0A804QMG0_MAIZE</name>
<keyword evidence="1" id="KW-0175">Coiled coil</keyword>
<dbReference type="InterPro" id="IPR013989">
    <property type="entry name" value="Dev_and_cell_death_domain"/>
</dbReference>
<dbReference type="SMART" id="SM00767">
    <property type="entry name" value="DCD"/>
    <property type="match status" value="1"/>
</dbReference>
<dbReference type="PANTHER" id="PTHR46034">
    <property type="match status" value="1"/>
</dbReference>
<dbReference type="Proteomes" id="UP000007305">
    <property type="component" value="Chromosome 8"/>
</dbReference>
<feature type="compositionally biased region" description="Basic and acidic residues" evidence="2">
    <location>
        <begin position="167"/>
        <end position="176"/>
    </location>
</feature>
<gene>
    <name evidence="4" type="primary">LOC113687179</name>
</gene>
<keyword evidence="6" id="KW-1267">Proteomics identification</keyword>
<dbReference type="Gene3D" id="2.120.10.80">
    <property type="entry name" value="Kelch-type beta propeller"/>
    <property type="match status" value="1"/>
</dbReference>
<organism evidence="4 5">
    <name type="scientific">Zea mays</name>
    <name type="common">Maize</name>
    <dbReference type="NCBI Taxonomy" id="4577"/>
    <lineage>
        <taxon>Eukaryota</taxon>
        <taxon>Viridiplantae</taxon>
        <taxon>Streptophyta</taxon>
        <taxon>Embryophyta</taxon>
        <taxon>Tracheophyta</taxon>
        <taxon>Spermatophyta</taxon>
        <taxon>Magnoliopsida</taxon>
        <taxon>Liliopsida</taxon>
        <taxon>Poales</taxon>
        <taxon>Poaceae</taxon>
        <taxon>PACMAD clade</taxon>
        <taxon>Panicoideae</taxon>
        <taxon>Andropogonodae</taxon>
        <taxon>Andropogoneae</taxon>
        <taxon>Tripsacinae</taxon>
        <taxon>Zea</taxon>
    </lineage>
</organism>
<feature type="domain" description="DCD" evidence="3">
    <location>
        <begin position="1"/>
        <end position="94"/>
    </location>
</feature>
<dbReference type="Pfam" id="PF10539">
    <property type="entry name" value="Dev_Cell_Death"/>
    <property type="match status" value="1"/>
</dbReference>
<dbReference type="InterPro" id="IPR044832">
    <property type="entry name" value="NRP-like"/>
</dbReference>
<feature type="region of interest" description="Disordered" evidence="2">
    <location>
        <begin position="219"/>
        <end position="255"/>
    </location>
</feature>
<reference evidence="4" key="3">
    <citation type="submission" date="2021-05" db="UniProtKB">
        <authorList>
            <consortium name="EnsemblPlants"/>
        </authorList>
    </citation>
    <scope>IDENTIFICATION</scope>
    <source>
        <strain evidence="4">cv. B73</strain>
    </source>
</reference>
<dbReference type="InterPro" id="IPR015915">
    <property type="entry name" value="Kelch-typ_b-propeller"/>
</dbReference>
<evidence type="ECO:0000259" key="3">
    <source>
        <dbReference type="PROSITE" id="PS51222"/>
    </source>
</evidence>
<dbReference type="GO" id="GO:0034976">
    <property type="term" value="P:response to endoplasmic reticulum stress"/>
    <property type="evidence" value="ECO:0007669"/>
    <property type="project" value="InterPro"/>
</dbReference>
<dbReference type="EnsemblPlants" id="Zm00001eb336280_T005">
    <property type="protein sequence ID" value="Zm00001eb336280_P005"/>
    <property type="gene ID" value="Zm00001eb336280"/>
</dbReference>
<dbReference type="SMART" id="SM00612">
    <property type="entry name" value="Kelch"/>
    <property type="match status" value="1"/>
</dbReference>
<dbReference type="CDD" id="cd21931">
    <property type="entry name" value="TD_EMAP-like"/>
    <property type="match status" value="1"/>
</dbReference>
<feature type="region of interest" description="Disordered" evidence="2">
    <location>
        <begin position="155"/>
        <end position="176"/>
    </location>
</feature>
<dbReference type="AlphaFoldDB" id="A0A804QMG0"/>
<evidence type="ECO:0000256" key="1">
    <source>
        <dbReference type="SAM" id="Coils"/>
    </source>
</evidence>
<proteinExistence type="evidence at protein level"/>
<dbReference type="SUPFAM" id="SSF117281">
    <property type="entry name" value="Kelch motif"/>
    <property type="match status" value="1"/>
</dbReference>
<keyword evidence="5" id="KW-1185">Reference proteome</keyword>
<evidence type="ECO:0000313" key="5">
    <source>
        <dbReference type="Proteomes" id="UP000007305"/>
    </source>
</evidence>
<accession>A0A804QMG0</accession>